<evidence type="ECO:0000256" key="2">
    <source>
        <dbReference type="ARBA" id="ARBA00032707"/>
    </source>
</evidence>
<dbReference type="Gene3D" id="1.20.144.10">
    <property type="entry name" value="Phosphatidic acid phosphatase type 2/haloperoxidase"/>
    <property type="match status" value="1"/>
</dbReference>
<feature type="transmembrane region" description="Helical" evidence="4">
    <location>
        <begin position="132"/>
        <end position="152"/>
    </location>
</feature>
<keyword evidence="7" id="KW-1185">Reference proteome</keyword>
<evidence type="ECO:0000256" key="4">
    <source>
        <dbReference type="SAM" id="Phobius"/>
    </source>
</evidence>
<comment type="catalytic activity">
    <reaction evidence="3">
        <text>di-trans,octa-cis-undecaprenyl diphosphate + H2O = di-trans,octa-cis-undecaprenyl phosphate + phosphate + H(+)</text>
        <dbReference type="Rhea" id="RHEA:28094"/>
        <dbReference type="ChEBI" id="CHEBI:15377"/>
        <dbReference type="ChEBI" id="CHEBI:15378"/>
        <dbReference type="ChEBI" id="CHEBI:43474"/>
        <dbReference type="ChEBI" id="CHEBI:58405"/>
        <dbReference type="ChEBI" id="CHEBI:60392"/>
        <dbReference type="EC" id="3.6.1.27"/>
    </reaction>
</comment>
<dbReference type="InterPro" id="IPR036938">
    <property type="entry name" value="PAP2/HPO_sf"/>
</dbReference>
<dbReference type="InterPro" id="IPR000326">
    <property type="entry name" value="PAP2/HPO"/>
</dbReference>
<organism evidence="6 7">
    <name type="scientific">Guyparkeria halophila</name>
    <dbReference type="NCBI Taxonomy" id="47960"/>
    <lineage>
        <taxon>Bacteria</taxon>
        <taxon>Pseudomonadati</taxon>
        <taxon>Pseudomonadota</taxon>
        <taxon>Gammaproteobacteria</taxon>
        <taxon>Chromatiales</taxon>
        <taxon>Thioalkalibacteraceae</taxon>
        <taxon>Guyparkeria</taxon>
    </lineage>
</organism>
<dbReference type="EMBL" id="CP140153">
    <property type="protein sequence ID" value="WQH15540.1"/>
    <property type="molecule type" value="Genomic_DNA"/>
</dbReference>
<keyword evidence="4" id="KW-0472">Membrane</keyword>
<dbReference type="RefSeq" id="WP_322520568.1">
    <property type="nucleotide sequence ID" value="NZ_CP140153.1"/>
</dbReference>
<evidence type="ECO:0000256" key="1">
    <source>
        <dbReference type="ARBA" id="ARBA00012374"/>
    </source>
</evidence>
<dbReference type="SMART" id="SM00014">
    <property type="entry name" value="acidPPc"/>
    <property type="match status" value="1"/>
</dbReference>
<evidence type="ECO:0000259" key="5">
    <source>
        <dbReference type="SMART" id="SM00014"/>
    </source>
</evidence>
<keyword evidence="4" id="KW-0812">Transmembrane</keyword>
<dbReference type="Proteomes" id="UP001327459">
    <property type="component" value="Chromosome"/>
</dbReference>
<dbReference type="EC" id="3.6.1.27" evidence="1"/>
<dbReference type="PANTHER" id="PTHR14969:SF13">
    <property type="entry name" value="AT30094P"/>
    <property type="match status" value="1"/>
</dbReference>
<proteinExistence type="predicted"/>
<feature type="transmembrane region" description="Helical" evidence="4">
    <location>
        <begin position="85"/>
        <end position="103"/>
    </location>
</feature>
<feature type="transmembrane region" description="Helical" evidence="4">
    <location>
        <begin position="244"/>
        <end position="263"/>
    </location>
</feature>
<feature type="transmembrane region" description="Helical" evidence="4">
    <location>
        <begin position="214"/>
        <end position="232"/>
    </location>
</feature>
<feature type="transmembrane region" description="Helical" evidence="4">
    <location>
        <begin position="17"/>
        <end position="38"/>
    </location>
</feature>
<dbReference type="Pfam" id="PF01569">
    <property type="entry name" value="PAP2"/>
    <property type="match status" value="1"/>
</dbReference>
<evidence type="ECO:0000313" key="6">
    <source>
        <dbReference type="EMBL" id="WQH15540.1"/>
    </source>
</evidence>
<feature type="transmembrane region" description="Helical" evidence="4">
    <location>
        <begin position="184"/>
        <end position="202"/>
    </location>
</feature>
<protein>
    <recommendedName>
        <fullName evidence="1">undecaprenyl-diphosphate phosphatase</fullName>
        <ecNumber evidence="1">3.6.1.27</ecNumber>
    </recommendedName>
    <alternativeName>
        <fullName evidence="2">Undecaprenyl pyrophosphate phosphatase</fullName>
    </alternativeName>
</protein>
<dbReference type="SUPFAM" id="SSF48317">
    <property type="entry name" value="Acid phosphatase/Vanadium-dependent haloperoxidase"/>
    <property type="match status" value="1"/>
</dbReference>
<evidence type="ECO:0000256" key="3">
    <source>
        <dbReference type="ARBA" id="ARBA00047594"/>
    </source>
</evidence>
<gene>
    <name evidence="6" type="ORF">SR882_07145</name>
</gene>
<evidence type="ECO:0000313" key="7">
    <source>
        <dbReference type="Proteomes" id="UP001327459"/>
    </source>
</evidence>
<keyword evidence="4" id="KW-1133">Transmembrane helix</keyword>
<feature type="transmembrane region" description="Helical" evidence="4">
    <location>
        <begin position="58"/>
        <end position="78"/>
    </location>
</feature>
<accession>A0ABZ0YTN5</accession>
<dbReference type="PANTHER" id="PTHR14969">
    <property type="entry name" value="SPHINGOSINE-1-PHOSPHATE PHOSPHOHYDROLASE"/>
    <property type="match status" value="1"/>
</dbReference>
<feature type="transmembrane region" description="Helical" evidence="4">
    <location>
        <begin position="159"/>
        <end position="178"/>
    </location>
</feature>
<sequence length="282" mass="30343">MTGQTAVRRDPAPANQLVLAFVLTAVVLLLGVFAWPGARESLFHVFNVLGGIESTQAFWAGVNALADTWLTLGLLLPFVLWRPRLAILLLFAAIIATAITHSIKPLLDVLRPPGVLEADAFNLIGHSISSKAFPSGHTVTAFTFAGLLILGLRPRWPWVALLLAVASIMGISRMVAGVHWPTDVLAGAIVGLVSVAVAVWLVDRWPAARHARWPVPVAVFVCAVCALGAPWVDVGYPQGLWANWLVALIGVAALFVGTLRYWPGRLSRSLDRRLGRLGSRGR</sequence>
<name>A0ABZ0YTN5_9GAMM</name>
<feature type="domain" description="Phosphatidic acid phosphatase type 2/haloperoxidase" evidence="5">
    <location>
        <begin position="86"/>
        <end position="199"/>
    </location>
</feature>
<reference evidence="6 7" key="1">
    <citation type="submission" date="2023-11" db="EMBL/GenBank/DDBJ databases">
        <title>MicrobeMod: A computational toolkit for identifying prokaryotic methylation and restriction-modification with nanopore sequencing.</title>
        <authorList>
            <person name="Crits-Christoph A."/>
            <person name="Kang S.C."/>
            <person name="Lee H."/>
            <person name="Ostrov N."/>
        </authorList>
    </citation>
    <scope>NUCLEOTIDE SEQUENCE [LARGE SCALE GENOMIC DNA]</scope>
    <source>
        <strain evidence="6 7">ATCC 49870</strain>
    </source>
</reference>